<name>A0AAW6BYC3_FLAPL</name>
<gene>
    <name evidence="2" type="ORF">PND83_02270</name>
    <name evidence="3" type="ORF">PNE06_10430</name>
</gene>
<evidence type="ECO:0000313" key="3">
    <source>
        <dbReference type="EMBL" id="MDB7933487.1"/>
    </source>
</evidence>
<accession>A0AAW6BYC3</accession>
<protein>
    <submittedName>
        <fullName evidence="2">Uncharacterized protein</fullName>
    </submittedName>
</protein>
<dbReference type="AlphaFoldDB" id="A0AAW6BYC3"/>
<sequence length="72" mass="8068">MIRLLLFLGIILSIVKANGWFVVPMPVLVFCWVGSFVCWLLYSYALGVGEGAAKEMKKKVHGEEGGQHEWVD</sequence>
<keyword evidence="1" id="KW-0812">Transmembrane</keyword>
<organism evidence="2 4">
    <name type="scientific">Flavonifractor plautii</name>
    <name type="common">Fusobacterium plautii</name>
    <dbReference type="NCBI Taxonomy" id="292800"/>
    <lineage>
        <taxon>Bacteria</taxon>
        <taxon>Bacillati</taxon>
        <taxon>Bacillota</taxon>
        <taxon>Clostridia</taxon>
        <taxon>Eubacteriales</taxon>
        <taxon>Oscillospiraceae</taxon>
        <taxon>Flavonifractor</taxon>
    </lineage>
</organism>
<dbReference type="EMBL" id="JAQLWV010000013">
    <property type="protein sequence ID" value="MDB7933487.1"/>
    <property type="molecule type" value="Genomic_DNA"/>
</dbReference>
<dbReference type="Proteomes" id="UP001211173">
    <property type="component" value="Unassembled WGS sequence"/>
</dbReference>
<proteinExistence type="predicted"/>
<evidence type="ECO:0000256" key="1">
    <source>
        <dbReference type="SAM" id="Phobius"/>
    </source>
</evidence>
<dbReference type="EMBL" id="JAQLWO010000002">
    <property type="protein sequence ID" value="MDB7904795.1"/>
    <property type="molecule type" value="Genomic_DNA"/>
</dbReference>
<evidence type="ECO:0000313" key="2">
    <source>
        <dbReference type="EMBL" id="MDB7904795.1"/>
    </source>
</evidence>
<dbReference type="RefSeq" id="WP_007489155.1">
    <property type="nucleotide sequence ID" value="NZ_BAABXT010000001.1"/>
</dbReference>
<keyword evidence="1" id="KW-1133">Transmembrane helix</keyword>
<comment type="caution">
    <text evidence="2">The sequence shown here is derived from an EMBL/GenBank/DDBJ whole genome shotgun (WGS) entry which is preliminary data.</text>
</comment>
<feature type="transmembrane region" description="Helical" evidence="1">
    <location>
        <begin position="27"/>
        <end position="49"/>
    </location>
</feature>
<keyword evidence="1" id="KW-0472">Membrane</keyword>
<dbReference type="Proteomes" id="UP001211006">
    <property type="component" value="Unassembled WGS sequence"/>
</dbReference>
<dbReference type="GeneID" id="63974432"/>
<evidence type="ECO:0000313" key="4">
    <source>
        <dbReference type="Proteomes" id="UP001211006"/>
    </source>
</evidence>
<reference evidence="2" key="1">
    <citation type="submission" date="2023-01" db="EMBL/GenBank/DDBJ databases">
        <title>Human gut microbiome strain richness.</title>
        <authorList>
            <person name="Chen-Liaw A."/>
        </authorList>
    </citation>
    <scope>NUCLEOTIDE SEQUENCE</scope>
    <source>
        <strain evidence="3">1001287st1_F4_1001285I_161205</strain>
        <strain evidence="2">2225st1_A6_2225SCRN_200828</strain>
    </source>
</reference>